<sequence length="274" mass="30684">MSVKKMESILLNTGEVELHLQTSGPRDGVPVVFLPGITSLAKSFNDVIERMPEFYYCVSVDMRGRGRSTQVNLSYRMSDYVADVLAVVNSMISNPISPVLVGHSMGARVAAAFAATYPKLVRGIVAVDPPVNGPGQRDDYPTPLHTFLYQKLLADTGRQEEFKAQFPGLSEQLVRLREEEYLNVSLEAIVESYRGFFTEPFHVYYKSLVCPTLLLAAEFGNTILDDEFRLLQRLNPDAKSVRVSGVGHMIYKDDPVRFTQYVTDFVEQLNGQFA</sequence>
<dbReference type="PANTHER" id="PTHR43798">
    <property type="entry name" value="MONOACYLGLYCEROL LIPASE"/>
    <property type="match status" value="1"/>
</dbReference>
<dbReference type="PANTHER" id="PTHR43798:SF20">
    <property type="entry name" value="2-SUCCINYL-6-HYDROXY-2,4-CYCLOHEXADIENE-1-CARBOXYLATE SYNTHASE-RELATED"/>
    <property type="match status" value="1"/>
</dbReference>
<name>A0ABV5ABR7_9BACL</name>
<protein>
    <submittedName>
        <fullName evidence="2">Alpha/beta hydrolase</fullName>
    </submittedName>
</protein>
<dbReference type="InterPro" id="IPR000073">
    <property type="entry name" value="AB_hydrolase_1"/>
</dbReference>
<dbReference type="Pfam" id="PF12697">
    <property type="entry name" value="Abhydrolase_6"/>
    <property type="match status" value="1"/>
</dbReference>
<dbReference type="EMBL" id="JBDXSU010000002">
    <property type="protein sequence ID" value="MFB5189270.1"/>
    <property type="molecule type" value="Genomic_DNA"/>
</dbReference>
<keyword evidence="2" id="KW-0378">Hydrolase</keyword>
<dbReference type="InterPro" id="IPR050266">
    <property type="entry name" value="AB_hydrolase_sf"/>
</dbReference>
<dbReference type="Proteomes" id="UP001579974">
    <property type="component" value="Unassembled WGS sequence"/>
</dbReference>
<evidence type="ECO:0000313" key="3">
    <source>
        <dbReference type="Proteomes" id="UP001579974"/>
    </source>
</evidence>
<dbReference type="GO" id="GO:0016787">
    <property type="term" value="F:hydrolase activity"/>
    <property type="evidence" value="ECO:0007669"/>
    <property type="project" value="UniProtKB-KW"/>
</dbReference>
<accession>A0ABV5ABR7</accession>
<reference evidence="2 3" key="1">
    <citation type="journal article" date="2024" name="Int. J. Mol. Sci.">
        <title>Exploration of Alicyclobacillus spp. Genome in Search of Antibiotic Resistance.</title>
        <authorList>
            <person name="Bucka-Kolendo J."/>
            <person name="Kiousi D.E."/>
            <person name="Dekowska A."/>
            <person name="Mikolajczuk-Szczyrba A."/>
            <person name="Karadedos D.M."/>
            <person name="Michael P."/>
            <person name="Galanis A."/>
            <person name="Sokolowska B."/>
        </authorList>
    </citation>
    <scope>NUCLEOTIDE SEQUENCE [LARGE SCALE GENOMIC DNA]</scope>
    <source>
        <strain evidence="2 3">KKP 3000</strain>
    </source>
</reference>
<keyword evidence="3" id="KW-1185">Reference proteome</keyword>
<feature type="domain" description="AB hydrolase-1" evidence="1">
    <location>
        <begin position="31"/>
        <end position="258"/>
    </location>
</feature>
<dbReference type="InterPro" id="IPR029058">
    <property type="entry name" value="AB_hydrolase_fold"/>
</dbReference>
<proteinExistence type="predicted"/>
<dbReference type="SUPFAM" id="SSF53474">
    <property type="entry name" value="alpha/beta-Hydrolases"/>
    <property type="match status" value="1"/>
</dbReference>
<comment type="caution">
    <text evidence="2">The sequence shown here is derived from an EMBL/GenBank/DDBJ whole genome shotgun (WGS) entry which is preliminary data.</text>
</comment>
<evidence type="ECO:0000259" key="1">
    <source>
        <dbReference type="Pfam" id="PF12697"/>
    </source>
</evidence>
<organism evidence="2 3">
    <name type="scientific">Alicyclobacillus fastidiosus</name>
    <dbReference type="NCBI Taxonomy" id="392011"/>
    <lineage>
        <taxon>Bacteria</taxon>
        <taxon>Bacillati</taxon>
        <taxon>Bacillota</taxon>
        <taxon>Bacilli</taxon>
        <taxon>Bacillales</taxon>
        <taxon>Alicyclobacillaceae</taxon>
        <taxon>Alicyclobacillus</taxon>
    </lineage>
</organism>
<dbReference type="RefSeq" id="WP_275472586.1">
    <property type="nucleotide sequence ID" value="NZ_CP162940.1"/>
</dbReference>
<evidence type="ECO:0000313" key="2">
    <source>
        <dbReference type="EMBL" id="MFB5189270.1"/>
    </source>
</evidence>
<dbReference type="Gene3D" id="3.40.50.1820">
    <property type="entry name" value="alpha/beta hydrolase"/>
    <property type="match status" value="1"/>
</dbReference>
<gene>
    <name evidence="2" type="ORF">KKP3000_002271</name>
</gene>